<dbReference type="HAMAP" id="MF_00096">
    <property type="entry name" value="MutS"/>
    <property type="match status" value="1"/>
</dbReference>
<dbReference type="Pfam" id="PF00488">
    <property type="entry name" value="MutS_V"/>
    <property type="match status" value="1"/>
</dbReference>
<comment type="similarity">
    <text evidence="1 9 10">Belongs to the DNA mismatch repair MutS family.</text>
</comment>
<evidence type="ECO:0000259" key="12">
    <source>
        <dbReference type="PROSITE" id="PS00486"/>
    </source>
</evidence>
<gene>
    <name evidence="9" type="primary">mutS</name>
    <name evidence="13" type="ORF">EV659_103153</name>
</gene>
<evidence type="ECO:0000256" key="3">
    <source>
        <dbReference type="ARBA" id="ARBA00022741"/>
    </source>
</evidence>
<evidence type="ECO:0000256" key="1">
    <source>
        <dbReference type="ARBA" id="ARBA00006271"/>
    </source>
</evidence>
<evidence type="ECO:0000256" key="10">
    <source>
        <dbReference type="RuleBase" id="RU003756"/>
    </source>
</evidence>
<dbReference type="Pfam" id="PF05192">
    <property type="entry name" value="MutS_III"/>
    <property type="match status" value="1"/>
</dbReference>
<dbReference type="SMART" id="SM00534">
    <property type="entry name" value="MUTSac"/>
    <property type="match status" value="1"/>
</dbReference>
<protein>
    <recommendedName>
        <fullName evidence="2 9">DNA mismatch repair protein MutS</fullName>
    </recommendedName>
</protein>
<dbReference type="GO" id="GO:0140664">
    <property type="term" value="F:ATP-dependent DNA damage sensor activity"/>
    <property type="evidence" value="ECO:0007669"/>
    <property type="project" value="InterPro"/>
</dbReference>
<evidence type="ECO:0000256" key="2">
    <source>
        <dbReference type="ARBA" id="ARBA00021982"/>
    </source>
</evidence>
<dbReference type="InterPro" id="IPR036678">
    <property type="entry name" value="MutS_con_dom_sf"/>
</dbReference>
<evidence type="ECO:0000256" key="7">
    <source>
        <dbReference type="ARBA" id="ARBA00023204"/>
    </source>
</evidence>
<dbReference type="InterPro" id="IPR007696">
    <property type="entry name" value="DNA_mismatch_repair_MutS_core"/>
</dbReference>
<dbReference type="SUPFAM" id="SSF52540">
    <property type="entry name" value="P-loop containing nucleoside triphosphate hydrolases"/>
    <property type="match status" value="1"/>
</dbReference>
<dbReference type="FunFam" id="3.40.1170.10:FF:000001">
    <property type="entry name" value="DNA mismatch repair protein MutS"/>
    <property type="match status" value="1"/>
</dbReference>
<dbReference type="GO" id="GO:0005829">
    <property type="term" value="C:cytosol"/>
    <property type="evidence" value="ECO:0007669"/>
    <property type="project" value="TreeGrafter"/>
</dbReference>
<dbReference type="GO" id="GO:0006298">
    <property type="term" value="P:mismatch repair"/>
    <property type="evidence" value="ECO:0007669"/>
    <property type="project" value="UniProtKB-UniRule"/>
</dbReference>
<dbReference type="InterPro" id="IPR007860">
    <property type="entry name" value="DNA_mmatch_repair_MutS_con_dom"/>
</dbReference>
<evidence type="ECO:0000256" key="11">
    <source>
        <dbReference type="SAM" id="MobiDB-lite"/>
    </source>
</evidence>
<name>A0A4V6NQV7_RHOSA</name>
<dbReference type="Pfam" id="PF01624">
    <property type="entry name" value="MutS_I"/>
    <property type="match status" value="1"/>
</dbReference>
<evidence type="ECO:0000256" key="6">
    <source>
        <dbReference type="ARBA" id="ARBA00023125"/>
    </source>
</evidence>
<keyword evidence="6 9" id="KW-0238">DNA-binding</keyword>
<dbReference type="InterPro" id="IPR017261">
    <property type="entry name" value="DNA_mismatch_repair_MutS/MSH"/>
</dbReference>
<dbReference type="SMART" id="SM00533">
    <property type="entry name" value="MUTSd"/>
    <property type="match status" value="1"/>
</dbReference>
<dbReference type="NCBIfam" id="TIGR01070">
    <property type="entry name" value="mutS1"/>
    <property type="match status" value="1"/>
</dbReference>
<dbReference type="InterPro" id="IPR016151">
    <property type="entry name" value="DNA_mismatch_repair_MutS_N"/>
</dbReference>
<dbReference type="SUPFAM" id="SSF55271">
    <property type="entry name" value="DNA repair protein MutS, domain I"/>
    <property type="match status" value="1"/>
</dbReference>
<dbReference type="Proteomes" id="UP000295399">
    <property type="component" value="Unassembled WGS sequence"/>
</dbReference>
<proteinExistence type="inferred from homology"/>
<dbReference type="Gene3D" id="1.10.1420.10">
    <property type="match status" value="2"/>
</dbReference>
<comment type="caution">
    <text evidence="13">The sequence shown here is derived from an EMBL/GenBank/DDBJ whole genome shotgun (WGS) entry which is preliminary data.</text>
</comment>
<dbReference type="CDD" id="cd03284">
    <property type="entry name" value="ABC_MutS1"/>
    <property type="match status" value="1"/>
</dbReference>
<dbReference type="EMBL" id="SLXO01000003">
    <property type="protein sequence ID" value="TCP36266.1"/>
    <property type="molecule type" value="Genomic_DNA"/>
</dbReference>
<evidence type="ECO:0000256" key="4">
    <source>
        <dbReference type="ARBA" id="ARBA00022763"/>
    </source>
</evidence>
<dbReference type="InterPro" id="IPR036187">
    <property type="entry name" value="DNA_mismatch_repair_MutS_sf"/>
</dbReference>
<keyword evidence="7 9" id="KW-0234">DNA repair</keyword>
<dbReference type="GO" id="GO:0003684">
    <property type="term" value="F:damaged DNA binding"/>
    <property type="evidence" value="ECO:0007669"/>
    <property type="project" value="UniProtKB-UniRule"/>
</dbReference>
<dbReference type="AlphaFoldDB" id="A0A4V6NQV7"/>
<dbReference type="Gene3D" id="3.40.1170.10">
    <property type="entry name" value="DNA repair protein MutS, domain I"/>
    <property type="match status" value="1"/>
</dbReference>
<keyword evidence="14" id="KW-1185">Reference proteome</keyword>
<dbReference type="SUPFAM" id="SSF53150">
    <property type="entry name" value="DNA repair protein MutS, domain II"/>
    <property type="match status" value="1"/>
</dbReference>
<dbReference type="PROSITE" id="PS00486">
    <property type="entry name" value="DNA_MISMATCH_REPAIR_2"/>
    <property type="match status" value="1"/>
</dbReference>
<dbReference type="InterPro" id="IPR007695">
    <property type="entry name" value="DNA_mismatch_repair_MutS-lik_N"/>
</dbReference>
<dbReference type="Gene3D" id="3.40.50.300">
    <property type="entry name" value="P-loop containing nucleotide triphosphate hydrolases"/>
    <property type="match status" value="1"/>
</dbReference>
<feature type="domain" description="DNA mismatch repair proteins mutS family" evidence="12">
    <location>
        <begin position="723"/>
        <end position="739"/>
    </location>
</feature>
<dbReference type="PANTHER" id="PTHR11361">
    <property type="entry name" value="DNA MISMATCH REPAIR PROTEIN MUTS FAMILY MEMBER"/>
    <property type="match status" value="1"/>
</dbReference>
<dbReference type="InterPro" id="IPR005748">
    <property type="entry name" value="DNA_mismatch_repair_MutS"/>
</dbReference>
<dbReference type="Pfam" id="PF05190">
    <property type="entry name" value="MutS_IV"/>
    <property type="match status" value="1"/>
</dbReference>
<evidence type="ECO:0000313" key="14">
    <source>
        <dbReference type="Proteomes" id="UP000295399"/>
    </source>
</evidence>
<evidence type="ECO:0000313" key="13">
    <source>
        <dbReference type="EMBL" id="TCP36266.1"/>
    </source>
</evidence>
<keyword evidence="5 9" id="KW-0067">ATP-binding</keyword>
<keyword evidence="4 9" id="KW-0227">DNA damage</keyword>
<organism evidence="13 14">
    <name type="scientific">Rhodothalassium salexigens DSM 2132</name>
    <dbReference type="NCBI Taxonomy" id="1188247"/>
    <lineage>
        <taxon>Bacteria</taxon>
        <taxon>Pseudomonadati</taxon>
        <taxon>Pseudomonadota</taxon>
        <taxon>Alphaproteobacteria</taxon>
        <taxon>Rhodothalassiales</taxon>
        <taxon>Rhodothalassiaceae</taxon>
        <taxon>Rhodothalassium</taxon>
    </lineage>
</organism>
<dbReference type="Pfam" id="PF05188">
    <property type="entry name" value="MutS_II"/>
    <property type="match status" value="1"/>
</dbReference>
<dbReference type="NCBIfam" id="NF003810">
    <property type="entry name" value="PRK05399.1"/>
    <property type="match status" value="1"/>
</dbReference>
<dbReference type="SUPFAM" id="SSF48334">
    <property type="entry name" value="DNA repair protein MutS, domain III"/>
    <property type="match status" value="1"/>
</dbReference>
<evidence type="ECO:0000256" key="5">
    <source>
        <dbReference type="ARBA" id="ARBA00022840"/>
    </source>
</evidence>
<dbReference type="InterPro" id="IPR000432">
    <property type="entry name" value="DNA_mismatch_repair_MutS_C"/>
</dbReference>
<accession>A0A4V6NQV7</accession>
<dbReference type="PIRSF" id="PIRSF037677">
    <property type="entry name" value="DNA_mis_repair_Msh6"/>
    <property type="match status" value="1"/>
</dbReference>
<dbReference type="InterPro" id="IPR045076">
    <property type="entry name" value="MutS"/>
</dbReference>
<feature type="region of interest" description="Disordered" evidence="11">
    <location>
        <begin position="173"/>
        <end position="200"/>
    </location>
</feature>
<sequence length="904" mass="96556">MMAQYLEIKAQAPDCLLFYRMGDFYELFFEDAVKAAEALDITLTKRGQHLGQDIPMAGVPVHSADSYLARLIQHRFKVAVCEQTEDPAEAKKRGSKAVVRREIVRLVTPGTLTEDALLDARANNYLAALARVRDAWSLAWADMSTGELSVQPVEPATLAATLAQLAPGELLVPDDSGWTQGAGGASGAGGDDAGAPPAGGLEAAEAAGTAITREPAARFASDAGERRLTRLFDVATTAGFGDLSRADLAALGALLGYLEDTQKGRLPRLTAPRRCDPAGTMLIDAATRRNLELDRTLAGERRGSLLAEIDKTVTGAGARAMARRLAAPLTDAEAINRRLDAVEFFVDDADRRADLRGLLRQAPDLERALARLSVGRGGPRDLAAVRDALAAARAIRARLAPADHDLDRLPSDLSAAQQGLAALGPDDSLSTLLDSALVAEPPVLARDGGFVAPGYDAALDDHRRLRDESRRLIAGLEADYRQETGIQSLKIKHNNVLGFHVDVTARHAEALLAPPLNARFIHRQTLANNVRFTTTDLADLARKIAEAGDRALAMEQEIFQRLSDAVLDAGLALTAIAEALAALDVATALADLAQTRRWVRPIVDDSLAFGIEGGRHPVVEAALIAQGAARFVANDCDLRRDRRLWLVTGPNMAGKSTFLRQNALIAVLAQMGGFVPADAAHIGVVDRLFSRVGASDDLAHGRSTFMVEMVETAAILNQAGERALVILDEIGRGTATYDGLSIAWATVEHLHDLNRARALFATHYHELTVLKERLDALALRAMGVKEYDGELIFLHEVVQGAADRSYGIQVAKLAGLPPPVIERARQVLAQLEASSTGPTALVNDLPLFQAMAAAQAASEPATHPAAGAHPVLDTLAETDPDSLTPRAALDLLYELKRLAGDQHS</sequence>
<dbReference type="InterPro" id="IPR007861">
    <property type="entry name" value="DNA_mismatch_repair_MutS_clamp"/>
</dbReference>
<dbReference type="Gene3D" id="6.10.140.430">
    <property type="match status" value="1"/>
</dbReference>
<dbReference type="FunCoup" id="A0A4V6NQV7">
    <property type="interactions" value="468"/>
</dbReference>
<dbReference type="InParanoid" id="A0A4V6NQV7"/>
<dbReference type="GO" id="GO:0030983">
    <property type="term" value="F:mismatched DNA binding"/>
    <property type="evidence" value="ECO:0007669"/>
    <property type="project" value="InterPro"/>
</dbReference>
<feature type="compositionally biased region" description="Gly residues" evidence="11">
    <location>
        <begin position="180"/>
        <end position="192"/>
    </location>
</feature>
<keyword evidence="3 9" id="KW-0547">Nucleotide-binding</keyword>
<dbReference type="FunFam" id="1.10.1420.10:FF:000001">
    <property type="entry name" value="DNA mismatch repair protein MutS"/>
    <property type="match status" value="1"/>
</dbReference>
<comment type="function">
    <text evidence="8 9">This protein is involved in the repair of mismatches in DNA. It is possible that it carries out the mismatch recognition step. This protein has a weak ATPase activity.</text>
</comment>
<evidence type="ECO:0000256" key="8">
    <source>
        <dbReference type="ARBA" id="ARBA00024647"/>
    </source>
</evidence>
<dbReference type="PANTHER" id="PTHR11361:SF34">
    <property type="entry name" value="DNA MISMATCH REPAIR PROTEIN MSH1, MITOCHONDRIAL"/>
    <property type="match status" value="1"/>
</dbReference>
<dbReference type="Gene3D" id="3.30.420.110">
    <property type="entry name" value="MutS, connector domain"/>
    <property type="match status" value="1"/>
</dbReference>
<evidence type="ECO:0000256" key="9">
    <source>
        <dbReference type="HAMAP-Rule" id="MF_00096"/>
    </source>
</evidence>
<reference evidence="13 14" key="1">
    <citation type="submission" date="2019-03" db="EMBL/GenBank/DDBJ databases">
        <title>Genomic Encyclopedia of Type Strains, Phase IV (KMG-IV): sequencing the most valuable type-strain genomes for metagenomic binning, comparative biology and taxonomic classification.</title>
        <authorList>
            <person name="Goeker M."/>
        </authorList>
    </citation>
    <scope>NUCLEOTIDE SEQUENCE [LARGE SCALE GENOMIC DNA]</scope>
    <source>
        <strain evidence="13 14">DSM 2132</strain>
    </source>
</reference>
<dbReference type="InterPro" id="IPR027417">
    <property type="entry name" value="P-loop_NTPase"/>
</dbReference>
<dbReference type="GO" id="GO:0005524">
    <property type="term" value="F:ATP binding"/>
    <property type="evidence" value="ECO:0007669"/>
    <property type="project" value="UniProtKB-UniRule"/>
</dbReference>
<feature type="binding site" evidence="9">
    <location>
        <begin position="649"/>
        <end position="656"/>
    </location>
    <ligand>
        <name>ATP</name>
        <dbReference type="ChEBI" id="CHEBI:30616"/>
    </ligand>
</feature>